<dbReference type="NCBIfam" id="TIGR01391">
    <property type="entry name" value="dnaG"/>
    <property type="match status" value="1"/>
</dbReference>
<feature type="domain" description="Toprim" evidence="15">
    <location>
        <begin position="259"/>
        <end position="342"/>
    </location>
</feature>
<evidence type="ECO:0000256" key="6">
    <source>
        <dbReference type="ARBA" id="ARBA00022723"/>
    </source>
</evidence>
<keyword evidence="17" id="KW-1185">Reference proteome</keyword>
<dbReference type="InterPro" id="IPR006295">
    <property type="entry name" value="DNA_primase_DnaG"/>
</dbReference>
<dbReference type="PANTHER" id="PTHR30313:SF2">
    <property type="entry name" value="DNA PRIMASE"/>
    <property type="match status" value="1"/>
</dbReference>
<evidence type="ECO:0000256" key="13">
    <source>
        <dbReference type="PIRNR" id="PIRNR002811"/>
    </source>
</evidence>
<dbReference type="GO" id="GO:0006269">
    <property type="term" value="P:DNA replication, synthesis of primer"/>
    <property type="evidence" value="ECO:0007669"/>
    <property type="project" value="UniProtKB-UniRule"/>
</dbReference>
<keyword evidence="7 12" id="KW-0863">Zinc-finger</keyword>
<dbReference type="InterPro" id="IPR006171">
    <property type="entry name" value="TOPRIM_dom"/>
</dbReference>
<dbReference type="InterPro" id="IPR050219">
    <property type="entry name" value="DnaG_primase"/>
</dbReference>
<evidence type="ECO:0000256" key="2">
    <source>
        <dbReference type="ARBA" id="ARBA00022515"/>
    </source>
</evidence>
<evidence type="ECO:0000256" key="8">
    <source>
        <dbReference type="ARBA" id="ARBA00022833"/>
    </source>
</evidence>
<dbReference type="InterPro" id="IPR013264">
    <property type="entry name" value="DNAG_N"/>
</dbReference>
<dbReference type="FunFam" id="3.90.580.10:FF:000001">
    <property type="entry name" value="DNA primase"/>
    <property type="match status" value="1"/>
</dbReference>
<dbReference type="SMART" id="SM00400">
    <property type="entry name" value="ZnF_CHCC"/>
    <property type="match status" value="1"/>
</dbReference>
<comment type="cofactor">
    <cofactor evidence="12 13 14">
        <name>Zn(2+)</name>
        <dbReference type="ChEBI" id="CHEBI:29105"/>
    </cofactor>
    <text evidence="12 13 14">Binds 1 zinc ion per monomer.</text>
</comment>
<dbReference type="GO" id="GO:0003899">
    <property type="term" value="F:DNA-directed RNA polymerase activity"/>
    <property type="evidence" value="ECO:0007669"/>
    <property type="project" value="UniProtKB-UniRule"/>
</dbReference>
<keyword evidence="3 12" id="KW-0808">Transferase</keyword>
<dbReference type="AlphaFoldDB" id="A0A518B8S7"/>
<dbReference type="Gene3D" id="3.90.580.10">
    <property type="entry name" value="Zinc finger, CHC2-type domain"/>
    <property type="match status" value="1"/>
</dbReference>
<dbReference type="Pfam" id="PF01807">
    <property type="entry name" value="Zn_ribbon_DnaG"/>
    <property type="match status" value="1"/>
</dbReference>
<comment type="similarity">
    <text evidence="12 13">Belongs to the DnaG primase family.</text>
</comment>
<evidence type="ECO:0000256" key="4">
    <source>
        <dbReference type="ARBA" id="ARBA00022695"/>
    </source>
</evidence>
<dbReference type="SUPFAM" id="SSF56731">
    <property type="entry name" value="DNA primase core"/>
    <property type="match status" value="1"/>
</dbReference>
<gene>
    <name evidence="12 16" type="primary">dnaG</name>
    <name evidence="16" type="ORF">Pan216_42410</name>
</gene>
<evidence type="ECO:0000256" key="5">
    <source>
        <dbReference type="ARBA" id="ARBA00022705"/>
    </source>
</evidence>
<dbReference type="EC" id="2.7.7.101" evidence="12"/>
<sequence>MDETVAAVKQAADIVDIIGGYVQLERCGNIFRGLCPFHEDTKPSLQVSPEHQNYRCWACGAKGDVFKFIEDSERITFREALERLAEKTGIALRQKSDGRASRVEAMVRVLAWSAKEFENCLWNSDVGAEARQYLEQRGLSESVAKEHGLGFAPERFDWLIGRMKSANVDVKLALSAGLIKEGQRGGHYDTFRGRLLFPIRDERGRVVSFGGRLLPGREEADRGPKYLNTAATEVYNKSQILYGLDYASKSLRGPKGTPRRLIVMEGYTDCLMAYQEGVSNAVATCGTALTAQHVARLKTYADQVVLMFDGDVAGQNAARKATSLFLAGELDLNICVLPDSLDPCDFLRQQGRQALEAEVDRSGNALDYQLAIARSRFDTTTLGGRRLAMEEVLPILAEVPTMTMGDRTVSFDLALSQLASSFGINEKELRSRLTEIRRRGGRFGQEPAKLHEESSERPIRVVGDDFQQIQWLATRPWRSLELKELISAENFEDPRVRRLVQAVYDLASDLEEEATHDRLRERMGDDPFMNDFLDLVSMNGIGDEQYEQGLENIKLRLTEKRRIESARAEGQRLGGNPVHEQVNDHLAVLGRLAGRVVENQGSN</sequence>
<organism evidence="16 17">
    <name type="scientific">Kolteria novifilia</name>
    <dbReference type="NCBI Taxonomy" id="2527975"/>
    <lineage>
        <taxon>Bacteria</taxon>
        <taxon>Pseudomonadati</taxon>
        <taxon>Planctomycetota</taxon>
        <taxon>Planctomycetia</taxon>
        <taxon>Kolteriales</taxon>
        <taxon>Kolteriaceae</taxon>
        <taxon>Kolteria</taxon>
    </lineage>
</organism>
<dbReference type="InterPro" id="IPR002694">
    <property type="entry name" value="Znf_CHC2"/>
</dbReference>
<dbReference type="GO" id="GO:0000428">
    <property type="term" value="C:DNA-directed RNA polymerase complex"/>
    <property type="evidence" value="ECO:0007669"/>
    <property type="project" value="UniProtKB-KW"/>
</dbReference>
<protein>
    <recommendedName>
        <fullName evidence="12 13">DNA primase</fullName>
        <ecNumber evidence="12">2.7.7.101</ecNumber>
    </recommendedName>
</protein>
<dbReference type="InterPro" id="IPR036977">
    <property type="entry name" value="DNA_primase_Znf_CHC2"/>
</dbReference>
<dbReference type="CDD" id="cd03364">
    <property type="entry name" value="TOPRIM_DnaG_primases"/>
    <property type="match status" value="1"/>
</dbReference>
<keyword evidence="1 12" id="KW-0240">DNA-directed RNA polymerase</keyword>
<evidence type="ECO:0000256" key="1">
    <source>
        <dbReference type="ARBA" id="ARBA00022478"/>
    </source>
</evidence>
<feature type="zinc finger region" description="CHC2-type" evidence="12 14">
    <location>
        <begin position="35"/>
        <end position="59"/>
    </location>
</feature>
<evidence type="ECO:0000256" key="10">
    <source>
        <dbReference type="ARBA" id="ARBA00023125"/>
    </source>
</evidence>
<name>A0A518B8S7_9BACT</name>
<reference evidence="16 17" key="1">
    <citation type="submission" date="2019-02" db="EMBL/GenBank/DDBJ databases">
        <title>Deep-cultivation of Planctomycetes and their phenomic and genomic characterization uncovers novel biology.</title>
        <authorList>
            <person name="Wiegand S."/>
            <person name="Jogler M."/>
            <person name="Boedeker C."/>
            <person name="Pinto D."/>
            <person name="Vollmers J."/>
            <person name="Rivas-Marin E."/>
            <person name="Kohn T."/>
            <person name="Peeters S.H."/>
            <person name="Heuer A."/>
            <person name="Rast P."/>
            <person name="Oberbeckmann S."/>
            <person name="Bunk B."/>
            <person name="Jeske O."/>
            <person name="Meyerdierks A."/>
            <person name="Storesund J.E."/>
            <person name="Kallscheuer N."/>
            <person name="Luecker S."/>
            <person name="Lage O.M."/>
            <person name="Pohl T."/>
            <person name="Merkel B.J."/>
            <person name="Hornburger P."/>
            <person name="Mueller R.-W."/>
            <person name="Bruemmer F."/>
            <person name="Labrenz M."/>
            <person name="Spormann A.M."/>
            <person name="Op den Camp H."/>
            <person name="Overmann J."/>
            <person name="Amann R."/>
            <person name="Jetten M.S.M."/>
            <person name="Mascher T."/>
            <person name="Medema M.H."/>
            <person name="Devos D.P."/>
            <person name="Kaster A.-K."/>
            <person name="Ovreas L."/>
            <person name="Rohde M."/>
            <person name="Galperin M.Y."/>
            <person name="Jogler C."/>
        </authorList>
    </citation>
    <scope>NUCLEOTIDE SEQUENCE [LARGE SCALE GENOMIC DNA]</scope>
    <source>
        <strain evidence="16 17">Pan216</strain>
    </source>
</reference>
<comment type="catalytic activity">
    <reaction evidence="12">
        <text>ssDNA + n NTP = ssDNA/pppN(pN)n-1 hybrid + (n-1) diphosphate.</text>
        <dbReference type="EC" id="2.7.7.101"/>
    </reaction>
</comment>
<keyword evidence="2 12" id="KW-0639">Primosome</keyword>
<keyword evidence="10 12" id="KW-0238">DNA-binding</keyword>
<dbReference type="InterPro" id="IPR030846">
    <property type="entry name" value="DnaG_bac"/>
</dbReference>
<dbReference type="GO" id="GO:0003677">
    <property type="term" value="F:DNA binding"/>
    <property type="evidence" value="ECO:0007669"/>
    <property type="project" value="UniProtKB-KW"/>
</dbReference>
<dbReference type="GO" id="GO:0008270">
    <property type="term" value="F:zinc ion binding"/>
    <property type="evidence" value="ECO:0007669"/>
    <property type="project" value="UniProtKB-UniRule"/>
</dbReference>
<keyword evidence="8 12" id="KW-0862">Zinc</keyword>
<dbReference type="GO" id="GO:0005737">
    <property type="term" value="C:cytoplasm"/>
    <property type="evidence" value="ECO:0007669"/>
    <property type="project" value="TreeGrafter"/>
</dbReference>
<dbReference type="PROSITE" id="PS50880">
    <property type="entry name" value="TOPRIM"/>
    <property type="match status" value="1"/>
</dbReference>
<dbReference type="EMBL" id="CP036279">
    <property type="protein sequence ID" value="QDU63363.1"/>
    <property type="molecule type" value="Genomic_DNA"/>
</dbReference>
<dbReference type="InterPro" id="IPR034151">
    <property type="entry name" value="TOPRIM_DnaG_bac"/>
</dbReference>
<dbReference type="SMART" id="SM00493">
    <property type="entry name" value="TOPRIM"/>
    <property type="match status" value="1"/>
</dbReference>
<comment type="subunit">
    <text evidence="12">Monomer. Interacts with DnaB.</text>
</comment>
<dbReference type="Proteomes" id="UP000317093">
    <property type="component" value="Chromosome"/>
</dbReference>
<evidence type="ECO:0000256" key="3">
    <source>
        <dbReference type="ARBA" id="ARBA00022679"/>
    </source>
</evidence>
<keyword evidence="11 12" id="KW-0804">Transcription</keyword>
<evidence type="ECO:0000259" key="15">
    <source>
        <dbReference type="PROSITE" id="PS50880"/>
    </source>
</evidence>
<dbReference type="InterPro" id="IPR037068">
    <property type="entry name" value="DNA_primase_core_N_sf"/>
</dbReference>
<proteinExistence type="inferred from homology"/>
<dbReference type="OrthoDB" id="9803773at2"/>
<accession>A0A518B8S7</accession>
<comment type="function">
    <text evidence="12 13">RNA polymerase that catalyzes the synthesis of short RNA molecules used as primers for DNA polymerase during DNA replication.</text>
</comment>
<keyword evidence="9" id="KW-0460">Magnesium</keyword>
<dbReference type="GO" id="GO:1990077">
    <property type="term" value="C:primosome complex"/>
    <property type="evidence" value="ECO:0007669"/>
    <property type="project" value="UniProtKB-KW"/>
</dbReference>
<evidence type="ECO:0000313" key="16">
    <source>
        <dbReference type="EMBL" id="QDU63363.1"/>
    </source>
</evidence>
<evidence type="ECO:0000256" key="9">
    <source>
        <dbReference type="ARBA" id="ARBA00022842"/>
    </source>
</evidence>
<dbReference type="Pfam" id="PF13155">
    <property type="entry name" value="Toprim_2"/>
    <property type="match status" value="1"/>
</dbReference>
<evidence type="ECO:0000256" key="14">
    <source>
        <dbReference type="PIRSR" id="PIRSR002811-1"/>
    </source>
</evidence>
<dbReference type="HAMAP" id="MF_00974">
    <property type="entry name" value="DNA_primase_DnaG"/>
    <property type="match status" value="1"/>
</dbReference>
<evidence type="ECO:0000256" key="7">
    <source>
        <dbReference type="ARBA" id="ARBA00022771"/>
    </source>
</evidence>
<dbReference type="Pfam" id="PF08275">
    <property type="entry name" value="DNAG_N"/>
    <property type="match status" value="1"/>
</dbReference>
<dbReference type="RefSeq" id="WP_145260781.1">
    <property type="nucleotide sequence ID" value="NZ_CP036279.1"/>
</dbReference>
<evidence type="ECO:0000313" key="17">
    <source>
        <dbReference type="Proteomes" id="UP000317093"/>
    </source>
</evidence>
<dbReference type="PIRSF" id="PIRSF002811">
    <property type="entry name" value="DnaG"/>
    <property type="match status" value="1"/>
</dbReference>
<dbReference type="Gene3D" id="3.40.1360.10">
    <property type="match status" value="1"/>
</dbReference>
<keyword evidence="4 12" id="KW-0548">Nucleotidyltransferase</keyword>
<comment type="domain">
    <text evidence="12">Contains an N-terminal zinc-binding domain, a central core domain that contains the primase activity, and a C-terminal DnaB-binding domain.</text>
</comment>
<evidence type="ECO:0000256" key="12">
    <source>
        <dbReference type="HAMAP-Rule" id="MF_00974"/>
    </source>
</evidence>
<keyword evidence="5 12" id="KW-0235">DNA replication</keyword>
<evidence type="ECO:0000256" key="11">
    <source>
        <dbReference type="ARBA" id="ARBA00023163"/>
    </source>
</evidence>
<dbReference type="SUPFAM" id="SSF57783">
    <property type="entry name" value="Zinc beta-ribbon"/>
    <property type="match status" value="1"/>
</dbReference>
<keyword evidence="6 12" id="KW-0479">Metal-binding</keyword>
<dbReference type="KEGG" id="knv:Pan216_42410"/>
<dbReference type="Gene3D" id="3.90.980.10">
    <property type="entry name" value="DNA primase, catalytic core, N-terminal domain"/>
    <property type="match status" value="1"/>
</dbReference>
<dbReference type="PANTHER" id="PTHR30313">
    <property type="entry name" value="DNA PRIMASE"/>
    <property type="match status" value="1"/>
</dbReference>